<keyword evidence="7 19" id="KW-0808">Transferase</keyword>
<dbReference type="EC" id="2.5.1.6" evidence="5 13"/>
<dbReference type="UniPathway" id="UPA00315">
    <property type="reaction ID" value="UER00080"/>
</dbReference>
<feature type="domain" description="S-adenosylmethionine synthetase central" evidence="17">
    <location>
        <begin position="99"/>
        <end position="190"/>
    </location>
</feature>
<dbReference type="InterPro" id="IPR022631">
    <property type="entry name" value="ADOMET_SYNTHASE_CS"/>
</dbReference>
<dbReference type="InterPro" id="IPR022628">
    <property type="entry name" value="S-AdoMet_synt_N"/>
</dbReference>
<evidence type="ECO:0000256" key="3">
    <source>
        <dbReference type="ARBA" id="ARBA00005224"/>
    </source>
</evidence>
<dbReference type="Proteomes" id="UP000035648">
    <property type="component" value="Chromosome"/>
</dbReference>
<dbReference type="Pfam" id="PF02772">
    <property type="entry name" value="S-AdoMet_synt_M"/>
    <property type="match status" value="1"/>
</dbReference>
<evidence type="ECO:0000256" key="8">
    <source>
        <dbReference type="ARBA" id="ARBA00022723"/>
    </source>
</evidence>
<dbReference type="PROSITE" id="PS00376">
    <property type="entry name" value="ADOMET_SYNTHASE_1"/>
    <property type="match status" value="1"/>
</dbReference>
<dbReference type="GO" id="GO:0005737">
    <property type="term" value="C:cytoplasm"/>
    <property type="evidence" value="ECO:0007669"/>
    <property type="project" value="UniProtKB-SubCell"/>
</dbReference>
<dbReference type="KEGG" id="bbgw:UT28_C0001G0953"/>
<keyword evidence="8 14" id="KW-0479">Metal-binding</keyword>
<dbReference type="Pfam" id="PF00438">
    <property type="entry name" value="S-AdoMet_synt_N"/>
    <property type="match status" value="1"/>
</dbReference>
<dbReference type="PATRIC" id="fig|1618337.4.peg.943"/>
<keyword evidence="9" id="KW-0547">Nucleotide-binding</keyword>
<dbReference type="Gene3D" id="3.30.300.10">
    <property type="match status" value="3"/>
</dbReference>
<evidence type="ECO:0000256" key="5">
    <source>
        <dbReference type="ARBA" id="ARBA00012828"/>
    </source>
</evidence>
<dbReference type="Pfam" id="PF02773">
    <property type="entry name" value="S-AdoMet_synt_C"/>
    <property type="match status" value="1"/>
</dbReference>
<evidence type="ECO:0000256" key="11">
    <source>
        <dbReference type="ARBA" id="ARBA00022842"/>
    </source>
</evidence>
<dbReference type="NCBIfam" id="TIGR01034">
    <property type="entry name" value="metK"/>
    <property type="match status" value="1"/>
</dbReference>
<evidence type="ECO:0000256" key="9">
    <source>
        <dbReference type="ARBA" id="ARBA00022741"/>
    </source>
</evidence>
<evidence type="ECO:0000313" key="20">
    <source>
        <dbReference type="Proteomes" id="UP000035648"/>
    </source>
</evidence>
<evidence type="ECO:0000259" key="16">
    <source>
        <dbReference type="Pfam" id="PF00438"/>
    </source>
</evidence>
<evidence type="ECO:0000259" key="18">
    <source>
        <dbReference type="Pfam" id="PF02773"/>
    </source>
</evidence>
<evidence type="ECO:0000256" key="1">
    <source>
        <dbReference type="ARBA" id="ARBA00001946"/>
    </source>
</evidence>
<dbReference type="GO" id="GO:0005524">
    <property type="term" value="F:ATP binding"/>
    <property type="evidence" value="ECO:0007669"/>
    <property type="project" value="UniProtKB-KW"/>
</dbReference>
<protein>
    <recommendedName>
        <fullName evidence="5 13">Methionine adenosyltransferase</fullName>
        <ecNumber evidence="5 13">2.5.1.6</ecNumber>
    </recommendedName>
</protein>
<dbReference type="InterPro" id="IPR022636">
    <property type="entry name" value="S-AdoMet_synthetase_sfam"/>
</dbReference>
<dbReference type="PANTHER" id="PTHR11964">
    <property type="entry name" value="S-ADENOSYLMETHIONINE SYNTHETASE"/>
    <property type="match status" value="1"/>
</dbReference>
<organism evidence="19 20">
    <name type="scientific">Berkelbacteria bacterium GW2011_GWE1_39_12</name>
    <dbReference type="NCBI Taxonomy" id="1618337"/>
    <lineage>
        <taxon>Bacteria</taxon>
        <taxon>Candidatus Berkelbacteria</taxon>
    </lineage>
</organism>
<dbReference type="InterPro" id="IPR002133">
    <property type="entry name" value="S-AdoMet_synthetase"/>
</dbReference>
<keyword evidence="10" id="KW-0067">ATP-binding</keyword>
<dbReference type="InterPro" id="IPR022630">
    <property type="entry name" value="S-AdoMet_synt_C"/>
</dbReference>
<evidence type="ECO:0000256" key="4">
    <source>
        <dbReference type="ARBA" id="ARBA00009685"/>
    </source>
</evidence>
<evidence type="ECO:0000256" key="2">
    <source>
        <dbReference type="ARBA" id="ARBA00001958"/>
    </source>
</evidence>
<dbReference type="GO" id="GO:0004478">
    <property type="term" value="F:methionine adenosyltransferase activity"/>
    <property type="evidence" value="ECO:0007669"/>
    <property type="project" value="UniProtKB-UniRule"/>
</dbReference>
<gene>
    <name evidence="19" type="primary">metK</name>
    <name evidence="19" type="ORF">UT28_C0001G0953</name>
</gene>
<proteinExistence type="inferred from homology"/>
<comment type="subunit">
    <text evidence="14">Homotetramer.</text>
</comment>
<comment type="similarity">
    <text evidence="4 15">Belongs to the AdoMet synthase family.</text>
</comment>
<evidence type="ECO:0000313" key="19">
    <source>
        <dbReference type="EMBL" id="AKM82730.1"/>
    </source>
</evidence>
<reference evidence="19 20" key="1">
    <citation type="journal article" date="2015" name="Nature">
        <title>rRNA introns, odd ribosomes, and small enigmatic genomes across a large radiation of phyla.</title>
        <authorList>
            <person name="Brown C.T."/>
            <person name="Hug L.A."/>
            <person name="Thomas B.C."/>
            <person name="Sharon I."/>
            <person name="Castelle C.J."/>
            <person name="Singh A."/>
            <person name="Wilkins M.J."/>
            <person name="Williams K.H."/>
            <person name="Banfield J.F."/>
        </authorList>
    </citation>
    <scope>NUCLEOTIDE SEQUENCE [LARGE SCALE GENOMIC DNA]</scope>
</reference>
<comment type="pathway">
    <text evidence="3">Amino-acid biosynthesis; S-adenosyl-L-methionine biosynthesis; S-adenosyl-L-methionine from L-methionine: step 1/1.</text>
</comment>
<name>A0A0G4B5A6_9BACT</name>
<dbReference type="GO" id="GO:0046872">
    <property type="term" value="F:metal ion binding"/>
    <property type="evidence" value="ECO:0007669"/>
    <property type="project" value="UniProtKB-KW"/>
</dbReference>
<sequence>MRTAECVSAGHPDKICDQISDAILDECLRQDPMSRVAVETMGGHGKIFICGEVTTKAEFNAKEIAIKIYRELGYEDEIKVISNIVKQSPDIACGVDTGGAGDQGIMVGYACNDNEQMIPQELYLARKILSQLPKNFGPDAKCQVTLDKKNNIETIVLSAQHTEGQNLKPLENLVKKYNPKKYFVNPTGKFVIGGFFGDTGLTGRKLAVDNYGPQVPIGGGAFSGKDPSKVDRSAAYMARRVAVDLLKEKKAKEVLVKIAYSIGIAEPVMAIAEIDGKRFEITGYDLTPQGIIKYLDLRKPIYLKTAKLGHFGNNLTWDK</sequence>
<evidence type="ECO:0000256" key="12">
    <source>
        <dbReference type="ARBA" id="ARBA00022958"/>
    </source>
</evidence>
<dbReference type="GO" id="GO:0006730">
    <property type="term" value="P:one-carbon metabolic process"/>
    <property type="evidence" value="ECO:0007669"/>
    <property type="project" value="UniProtKB-KW"/>
</dbReference>
<evidence type="ECO:0000256" key="14">
    <source>
        <dbReference type="RuleBase" id="RU000542"/>
    </source>
</evidence>
<dbReference type="STRING" id="1618337.UT28_C0001G0953"/>
<keyword evidence="11 14" id="KW-0460">Magnesium</keyword>
<comment type="cofactor">
    <cofactor evidence="1">
        <name>Mg(2+)</name>
        <dbReference type="ChEBI" id="CHEBI:18420"/>
    </cofactor>
</comment>
<feature type="domain" description="S-adenosylmethionine synthetase N-terminal" evidence="16">
    <location>
        <begin position="2"/>
        <end position="87"/>
    </location>
</feature>
<evidence type="ECO:0000256" key="7">
    <source>
        <dbReference type="ARBA" id="ARBA00022679"/>
    </source>
</evidence>
<comment type="cofactor">
    <cofactor evidence="2">
        <name>K(+)</name>
        <dbReference type="ChEBI" id="CHEBI:29103"/>
    </cofactor>
</comment>
<dbReference type="AlphaFoldDB" id="A0A0G4B5A6"/>
<evidence type="ECO:0000256" key="15">
    <source>
        <dbReference type="RuleBase" id="RU004462"/>
    </source>
</evidence>
<evidence type="ECO:0000256" key="10">
    <source>
        <dbReference type="ARBA" id="ARBA00022840"/>
    </source>
</evidence>
<dbReference type="InterPro" id="IPR022629">
    <property type="entry name" value="S-AdoMet_synt_central"/>
</dbReference>
<dbReference type="CDD" id="cd18079">
    <property type="entry name" value="S-AdoMet_synt"/>
    <property type="match status" value="1"/>
</dbReference>
<evidence type="ECO:0000256" key="6">
    <source>
        <dbReference type="ARBA" id="ARBA00022563"/>
    </source>
</evidence>
<evidence type="ECO:0000256" key="13">
    <source>
        <dbReference type="NCBIfam" id="TIGR01034"/>
    </source>
</evidence>
<dbReference type="SUPFAM" id="SSF55973">
    <property type="entry name" value="S-adenosylmethionine synthetase"/>
    <property type="match status" value="3"/>
</dbReference>
<dbReference type="PROSITE" id="PS00377">
    <property type="entry name" value="ADOMET_SYNTHASE_2"/>
    <property type="match status" value="1"/>
</dbReference>
<keyword evidence="6" id="KW-0554">One-carbon metabolism</keyword>
<comment type="subcellular location">
    <subcellularLocation>
        <location evidence="14">Cytoplasm</location>
    </subcellularLocation>
</comment>
<evidence type="ECO:0000259" key="17">
    <source>
        <dbReference type="Pfam" id="PF02772"/>
    </source>
</evidence>
<accession>A0A0G4B5A6</accession>
<keyword evidence="12 14" id="KW-0630">Potassium</keyword>
<feature type="domain" description="S-adenosylmethionine synthetase C-terminal" evidence="18">
    <location>
        <begin position="192"/>
        <end position="319"/>
    </location>
</feature>
<dbReference type="EMBL" id="CP011213">
    <property type="protein sequence ID" value="AKM82730.1"/>
    <property type="molecule type" value="Genomic_DNA"/>
</dbReference>
<dbReference type="GO" id="GO:0006556">
    <property type="term" value="P:S-adenosylmethionine biosynthetic process"/>
    <property type="evidence" value="ECO:0007669"/>
    <property type="project" value="UniProtKB-UniRule"/>
</dbReference>